<evidence type="ECO:0000313" key="2">
    <source>
        <dbReference type="EMBL" id="KIX90718.1"/>
    </source>
</evidence>
<dbReference type="NCBIfam" id="NF047391">
    <property type="entry name" value="SA0570_fam"/>
    <property type="match status" value="1"/>
</dbReference>
<protein>
    <submittedName>
        <fullName evidence="3">Exported protein</fullName>
    </submittedName>
</protein>
<gene>
    <name evidence="3" type="ORF">NCTC13832_00357</name>
    <name evidence="2" type="ORF">TP70_06245</name>
</gene>
<dbReference type="RefSeq" id="WP_044360384.1">
    <property type="nucleotide sequence ID" value="NZ_JXWY01000036.1"/>
</dbReference>
<dbReference type="OrthoDB" id="2399156at2"/>
<dbReference type="AlphaFoldDB" id="A0A0D6XSB3"/>
<proteinExistence type="predicted"/>
<evidence type="ECO:0000313" key="5">
    <source>
        <dbReference type="Proteomes" id="UP000254100"/>
    </source>
</evidence>
<keyword evidence="4" id="KW-1185">Reference proteome</keyword>
<dbReference type="EMBL" id="UHDT01000001">
    <property type="protein sequence ID" value="SUM56701.1"/>
    <property type="molecule type" value="Genomic_DNA"/>
</dbReference>
<dbReference type="InterPro" id="IPR058116">
    <property type="entry name" value="SA0570-like"/>
</dbReference>
<name>A0A0D6XSB3_9STAP</name>
<evidence type="ECO:0000256" key="1">
    <source>
        <dbReference type="SAM" id="SignalP"/>
    </source>
</evidence>
<feature type="signal peptide" evidence="1">
    <location>
        <begin position="1"/>
        <end position="25"/>
    </location>
</feature>
<evidence type="ECO:0000313" key="4">
    <source>
        <dbReference type="Proteomes" id="UP000032366"/>
    </source>
</evidence>
<accession>A0A0D6XSB3</accession>
<organism evidence="3 5">
    <name type="scientific">Staphylococcus microti</name>
    <dbReference type="NCBI Taxonomy" id="569857"/>
    <lineage>
        <taxon>Bacteria</taxon>
        <taxon>Bacillati</taxon>
        <taxon>Bacillota</taxon>
        <taxon>Bacilli</taxon>
        <taxon>Bacillales</taxon>
        <taxon>Staphylococcaceae</taxon>
        <taxon>Staphylococcus</taxon>
    </lineage>
</organism>
<dbReference type="EMBL" id="JXWY01000036">
    <property type="protein sequence ID" value="KIX90718.1"/>
    <property type="molecule type" value="Genomic_DNA"/>
</dbReference>
<dbReference type="STRING" id="569857.TP70_06245"/>
<evidence type="ECO:0000313" key="3">
    <source>
        <dbReference type="EMBL" id="SUM56701.1"/>
    </source>
</evidence>
<dbReference type="Proteomes" id="UP000032366">
    <property type="component" value="Unassembled WGS sequence"/>
</dbReference>
<reference evidence="2 4" key="1">
    <citation type="submission" date="2015-01" db="EMBL/GenBank/DDBJ databases">
        <authorList>
            <person name="Guo J."/>
        </authorList>
    </citation>
    <scope>NUCLEOTIDE SEQUENCE [LARGE SCALE GENOMIC DNA]</scope>
    <source>
        <strain evidence="2 4">DSM 22147</strain>
    </source>
</reference>
<dbReference type="Proteomes" id="UP000254100">
    <property type="component" value="Unassembled WGS sequence"/>
</dbReference>
<feature type="chain" id="PRO_5043119671" evidence="1">
    <location>
        <begin position="26"/>
        <end position="168"/>
    </location>
</feature>
<sequence length="168" mass="18720">MKKYLSIIMMLSIVLTCISVTPVQAATGNTIESVKALQTGDQTLEGVEVGQRMKDVIRTKGKGIHTMAAYGNEQYYEYHTDEGLLRITANNDKPTAKVTRVSMSYNELTGPTYQSVQKQVHDTAVQRAHYNDVTGNTGYIADGKVSYQFATPHPKDKQLKLYRIDLEA</sequence>
<keyword evidence="1" id="KW-0732">Signal</keyword>
<reference evidence="3 5" key="2">
    <citation type="submission" date="2018-06" db="EMBL/GenBank/DDBJ databases">
        <authorList>
            <consortium name="Pathogen Informatics"/>
            <person name="Doyle S."/>
        </authorList>
    </citation>
    <scope>NUCLEOTIDE SEQUENCE [LARGE SCALE GENOMIC DNA]</scope>
    <source>
        <strain evidence="3 5">NCTC13832</strain>
    </source>
</reference>